<dbReference type="KEGG" id="gtt:GUITHDRAFT_110431"/>
<reference evidence="7" key="3">
    <citation type="submission" date="2015-06" db="UniProtKB">
        <authorList>
            <consortium name="EnsemblProtists"/>
        </authorList>
    </citation>
    <scope>IDENTIFICATION</scope>
</reference>
<feature type="coiled-coil region" evidence="3">
    <location>
        <begin position="217"/>
        <end position="244"/>
    </location>
</feature>
<dbReference type="GeneID" id="17300212"/>
<feature type="domain" description="EF-hand" evidence="5">
    <location>
        <begin position="452"/>
        <end position="487"/>
    </location>
</feature>
<keyword evidence="2" id="KW-0106">Calcium</keyword>
<feature type="compositionally biased region" description="Basic and acidic residues" evidence="4">
    <location>
        <begin position="746"/>
        <end position="759"/>
    </location>
</feature>
<evidence type="ECO:0000313" key="6">
    <source>
        <dbReference type="EMBL" id="EKX43633.1"/>
    </source>
</evidence>
<dbReference type="CDD" id="cd00051">
    <property type="entry name" value="EFh"/>
    <property type="match status" value="1"/>
</dbReference>
<dbReference type="InterPro" id="IPR011992">
    <property type="entry name" value="EF-hand-dom_pair"/>
</dbReference>
<evidence type="ECO:0000256" key="2">
    <source>
        <dbReference type="ARBA" id="ARBA00022837"/>
    </source>
</evidence>
<organism evidence="6">
    <name type="scientific">Guillardia theta (strain CCMP2712)</name>
    <name type="common">Cryptophyte</name>
    <dbReference type="NCBI Taxonomy" id="905079"/>
    <lineage>
        <taxon>Eukaryota</taxon>
        <taxon>Cryptophyceae</taxon>
        <taxon>Pyrenomonadales</taxon>
        <taxon>Geminigeraceae</taxon>
        <taxon>Guillardia</taxon>
    </lineage>
</organism>
<evidence type="ECO:0000256" key="3">
    <source>
        <dbReference type="SAM" id="Coils"/>
    </source>
</evidence>
<evidence type="ECO:0000259" key="5">
    <source>
        <dbReference type="PROSITE" id="PS50222"/>
    </source>
</evidence>
<dbReference type="OrthoDB" id="26525at2759"/>
<keyword evidence="8" id="KW-1185">Reference proteome</keyword>
<dbReference type="STRING" id="905079.L1J523"/>
<dbReference type="PaxDb" id="55529-EKX43633"/>
<gene>
    <name evidence="6" type="ORF">GUITHDRAFT_110431</name>
</gene>
<dbReference type="EnsemblProtists" id="EKX43633">
    <property type="protein sequence ID" value="EKX43633"/>
    <property type="gene ID" value="GUITHDRAFT_110431"/>
</dbReference>
<reference evidence="8" key="2">
    <citation type="submission" date="2012-11" db="EMBL/GenBank/DDBJ databases">
        <authorList>
            <person name="Kuo A."/>
            <person name="Curtis B.A."/>
            <person name="Tanifuji G."/>
            <person name="Burki F."/>
            <person name="Gruber A."/>
            <person name="Irimia M."/>
            <person name="Maruyama S."/>
            <person name="Arias M.C."/>
            <person name="Ball S.G."/>
            <person name="Gile G.H."/>
            <person name="Hirakawa Y."/>
            <person name="Hopkins J.F."/>
            <person name="Rensing S.A."/>
            <person name="Schmutz J."/>
            <person name="Symeonidi A."/>
            <person name="Elias M."/>
            <person name="Eveleigh R.J."/>
            <person name="Herman E.K."/>
            <person name="Klute M.J."/>
            <person name="Nakayama T."/>
            <person name="Obornik M."/>
            <person name="Reyes-Prieto A."/>
            <person name="Armbrust E.V."/>
            <person name="Aves S.J."/>
            <person name="Beiko R.G."/>
            <person name="Coutinho P."/>
            <person name="Dacks J.B."/>
            <person name="Durnford D.G."/>
            <person name="Fast N.M."/>
            <person name="Green B.R."/>
            <person name="Grisdale C."/>
            <person name="Hempe F."/>
            <person name="Henrissat B."/>
            <person name="Hoppner M.P."/>
            <person name="Ishida K.-I."/>
            <person name="Kim E."/>
            <person name="Koreny L."/>
            <person name="Kroth P.G."/>
            <person name="Liu Y."/>
            <person name="Malik S.-B."/>
            <person name="Maier U.G."/>
            <person name="McRose D."/>
            <person name="Mock T."/>
            <person name="Neilson J.A."/>
            <person name="Onodera N.T."/>
            <person name="Poole A.M."/>
            <person name="Pritham E.J."/>
            <person name="Richards T.A."/>
            <person name="Rocap G."/>
            <person name="Roy S.W."/>
            <person name="Sarai C."/>
            <person name="Schaack S."/>
            <person name="Shirato S."/>
            <person name="Slamovits C.H."/>
            <person name="Spencer D.F."/>
            <person name="Suzuki S."/>
            <person name="Worden A.Z."/>
            <person name="Zauner S."/>
            <person name="Barry K."/>
            <person name="Bell C."/>
            <person name="Bharti A.K."/>
            <person name="Crow J.A."/>
            <person name="Grimwood J."/>
            <person name="Kramer R."/>
            <person name="Lindquist E."/>
            <person name="Lucas S."/>
            <person name="Salamov A."/>
            <person name="McFadden G.I."/>
            <person name="Lane C.E."/>
            <person name="Keeling P.J."/>
            <person name="Gray M.W."/>
            <person name="Grigoriev I.V."/>
            <person name="Archibald J.M."/>
        </authorList>
    </citation>
    <scope>NUCLEOTIDE SEQUENCE</scope>
    <source>
        <strain evidence="8">CCMP2712</strain>
    </source>
</reference>
<feature type="region of interest" description="Disordered" evidence="4">
    <location>
        <begin position="33"/>
        <end position="62"/>
    </location>
</feature>
<evidence type="ECO:0000256" key="1">
    <source>
        <dbReference type="ARBA" id="ARBA00022737"/>
    </source>
</evidence>
<feature type="domain" description="EF-hand" evidence="5">
    <location>
        <begin position="416"/>
        <end position="451"/>
    </location>
</feature>
<sequence>MLAKSSSSLGNTFMPPMKGYLYKLQDEFHGTRGSALGRLRKGKEEGSSPLLPPLVTSEAERPVGSVAKKASTALLRQDSRSEENEECHDFIGSKVKDWSQRVYEFDFRSCELRYISNHPNRPLAPDYKGDPSRRSLGFVDSDTVIIPGKSIETQDCLPNSHVPLLLWTFEITFYVISGAQAGERTLVLAAVDLKERDIWIESMTGCIRKKQELDVSYSNFRMRIKETEEKTQMLQDEVREGKRAISVNSLAHRQARLNNGKAIKDVISVFKKLSSVFVVESDSSVGGGISHVVVNLLEIDLLSEALAVQDRVFGERWRFSRPEALGNEKRVDIVSFEELFKAIFAAKQKKDSSFIRDMLLDLILASHDTFLVNLTAKEAEDLVQEDIRSKPRRSKSHDISTNDRAEVMTQKTHVKDPVASAREAFDAFDKDNSGFLDMKEIHAAIKTFLPSVTDKEILRMSRAADADGSGHVTFEEFLDVLGVKNKETVTSPTRRNSMTSMQPCFIIELKRGDDVMKSLSMDCAFILIVDGEIGIFVKFEERGVISSKEVICLARGDTHLLKGIANVPSLARQELTITYTPLVVKSGKATIAGNGVFVVFLVMTSSTVFTLHAVEKVISARTFLKRALQFRIEEQEEWASNAAQEDTSSMIVNVQPDNRMALVSPLVPDSINTTAFQHMWNNARQGKVKLYSKAADLPRLHKAKDKSKRSYQWMGTRDGCVQVPRSSMTSPEGSSEGEGETGWQEQHVRGRDGEDGACV</sequence>
<proteinExistence type="predicted"/>
<dbReference type="Proteomes" id="UP000011087">
    <property type="component" value="Unassembled WGS sequence"/>
</dbReference>
<dbReference type="AlphaFoldDB" id="L1J523"/>
<dbReference type="GO" id="GO:0005509">
    <property type="term" value="F:calcium ion binding"/>
    <property type="evidence" value="ECO:0007669"/>
    <property type="project" value="InterPro"/>
</dbReference>
<dbReference type="InterPro" id="IPR018247">
    <property type="entry name" value="EF_Hand_1_Ca_BS"/>
</dbReference>
<dbReference type="EMBL" id="JH993009">
    <property type="protein sequence ID" value="EKX43633.1"/>
    <property type="molecule type" value="Genomic_DNA"/>
</dbReference>
<keyword evidence="1" id="KW-0677">Repeat</keyword>
<dbReference type="Gene3D" id="1.10.238.10">
    <property type="entry name" value="EF-hand"/>
    <property type="match status" value="1"/>
</dbReference>
<dbReference type="SUPFAM" id="SSF47473">
    <property type="entry name" value="EF-hand"/>
    <property type="match status" value="1"/>
</dbReference>
<protein>
    <recommendedName>
        <fullName evidence="5">EF-hand domain-containing protein</fullName>
    </recommendedName>
</protein>
<dbReference type="Pfam" id="PF13499">
    <property type="entry name" value="EF-hand_7"/>
    <property type="match status" value="1"/>
</dbReference>
<accession>L1J523</accession>
<evidence type="ECO:0000256" key="4">
    <source>
        <dbReference type="SAM" id="MobiDB-lite"/>
    </source>
</evidence>
<evidence type="ECO:0000313" key="8">
    <source>
        <dbReference type="Proteomes" id="UP000011087"/>
    </source>
</evidence>
<reference evidence="6 8" key="1">
    <citation type="journal article" date="2012" name="Nature">
        <title>Algal genomes reveal evolutionary mosaicism and the fate of nucleomorphs.</title>
        <authorList>
            <consortium name="DOE Joint Genome Institute"/>
            <person name="Curtis B.A."/>
            <person name="Tanifuji G."/>
            <person name="Burki F."/>
            <person name="Gruber A."/>
            <person name="Irimia M."/>
            <person name="Maruyama S."/>
            <person name="Arias M.C."/>
            <person name="Ball S.G."/>
            <person name="Gile G.H."/>
            <person name="Hirakawa Y."/>
            <person name="Hopkins J.F."/>
            <person name="Kuo A."/>
            <person name="Rensing S.A."/>
            <person name="Schmutz J."/>
            <person name="Symeonidi A."/>
            <person name="Elias M."/>
            <person name="Eveleigh R.J."/>
            <person name="Herman E.K."/>
            <person name="Klute M.J."/>
            <person name="Nakayama T."/>
            <person name="Obornik M."/>
            <person name="Reyes-Prieto A."/>
            <person name="Armbrust E.V."/>
            <person name="Aves S.J."/>
            <person name="Beiko R.G."/>
            <person name="Coutinho P."/>
            <person name="Dacks J.B."/>
            <person name="Durnford D.G."/>
            <person name="Fast N.M."/>
            <person name="Green B.R."/>
            <person name="Grisdale C.J."/>
            <person name="Hempel F."/>
            <person name="Henrissat B."/>
            <person name="Hoppner M.P."/>
            <person name="Ishida K."/>
            <person name="Kim E."/>
            <person name="Koreny L."/>
            <person name="Kroth P.G."/>
            <person name="Liu Y."/>
            <person name="Malik S.B."/>
            <person name="Maier U.G."/>
            <person name="McRose D."/>
            <person name="Mock T."/>
            <person name="Neilson J.A."/>
            <person name="Onodera N.T."/>
            <person name="Poole A.M."/>
            <person name="Pritham E.J."/>
            <person name="Richards T.A."/>
            <person name="Rocap G."/>
            <person name="Roy S.W."/>
            <person name="Sarai C."/>
            <person name="Schaack S."/>
            <person name="Shirato S."/>
            <person name="Slamovits C.H."/>
            <person name="Spencer D.F."/>
            <person name="Suzuki S."/>
            <person name="Worden A.Z."/>
            <person name="Zauner S."/>
            <person name="Barry K."/>
            <person name="Bell C."/>
            <person name="Bharti A.K."/>
            <person name="Crow J.A."/>
            <person name="Grimwood J."/>
            <person name="Kramer R."/>
            <person name="Lindquist E."/>
            <person name="Lucas S."/>
            <person name="Salamov A."/>
            <person name="McFadden G.I."/>
            <person name="Lane C.E."/>
            <person name="Keeling P.J."/>
            <person name="Gray M.W."/>
            <person name="Grigoriev I.V."/>
            <person name="Archibald J.M."/>
        </authorList>
    </citation>
    <scope>NUCLEOTIDE SEQUENCE</scope>
    <source>
        <strain evidence="6 8">CCMP2712</strain>
    </source>
</reference>
<dbReference type="PROSITE" id="PS50222">
    <property type="entry name" value="EF_HAND_2"/>
    <property type="match status" value="2"/>
</dbReference>
<dbReference type="HOGENOM" id="CLU_367423_0_0_1"/>
<evidence type="ECO:0000313" key="7">
    <source>
        <dbReference type="EnsemblProtists" id="EKX43633"/>
    </source>
</evidence>
<feature type="region of interest" description="Disordered" evidence="4">
    <location>
        <begin position="721"/>
        <end position="759"/>
    </location>
</feature>
<dbReference type="SMART" id="SM00054">
    <property type="entry name" value="EFh"/>
    <property type="match status" value="2"/>
</dbReference>
<dbReference type="InterPro" id="IPR002048">
    <property type="entry name" value="EF_hand_dom"/>
</dbReference>
<keyword evidence="3" id="KW-0175">Coiled coil</keyword>
<name>L1J523_GUITC</name>
<dbReference type="FunFam" id="1.10.238.10:FF:000003">
    <property type="entry name" value="Calmodulin A"/>
    <property type="match status" value="1"/>
</dbReference>
<dbReference type="RefSeq" id="XP_005830613.1">
    <property type="nucleotide sequence ID" value="XM_005830556.1"/>
</dbReference>
<dbReference type="PROSITE" id="PS00018">
    <property type="entry name" value="EF_HAND_1"/>
    <property type="match status" value="2"/>
</dbReference>